<evidence type="ECO:0000256" key="3">
    <source>
        <dbReference type="ARBA" id="ARBA00022448"/>
    </source>
</evidence>
<keyword evidence="15" id="KW-1185">Reference proteome</keyword>
<evidence type="ECO:0000313" key="15">
    <source>
        <dbReference type="Proteomes" id="UP001152607"/>
    </source>
</evidence>
<gene>
    <name evidence="14" type="ORF">PDIGIT_LOCUS7578</name>
</gene>
<dbReference type="SUPFAM" id="SSF47661">
    <property type="entry name" value="t-snare proteins"/>
    <property type="match status" value="1"/>
</dbReference>
<protein>
    <recommendedName>
        <fullName evidence="13">t-SNARE coiled-coil homology domain-containing protein</fullName>
    </recommendedName>
</protein>
<dbReference type="GO" id="GO:0005484">
    <property type="term" value="F:SNAP receptor activity"/>
    <property type="evidence" value="ECO:0007669"/>
    <property type="project" value="InterPro"/>
</dbReference>
<dbReference type="GO" id="GO:0006886">
    <property type="term" value="P:intracellular protein transport"/>
    <property type="evidence" value="ECO:0007669"/>
    <property type="project" value="InterPro"/>
</dbReference>
<keyword evidence="4 12" id="KW-0812">Transmembrane</keyword>
<dbReference type="FunFam" id="1.20.58.70:FF:000021">
    <property type="entry name" value="SNARE complex subunit (Tlg2)"/>
    <property type="match status" value="1"/>
</dbReference>
<feature type="compositionally biased region" description="Low complexity" evidence="11">
    <location>
        <begin position="222"/>
        <end position="231"/>
    </location>
</feature>
<dbReference type="EMBL" id="CAOQHR010000005">
    <property type="protein sequence ID" value="CAI6334517.1"/>
    <property type="molecule type" value="Genomic_DNA"/>
</dbReference>
<accession>A0A9W4UGY1</accession>
<evidence type="ECO:0000259" key="13">
    <source>
        <dbReference type="PROSITE" id="PS50192"/>
    </source>
</evidence>
<dbReference type="InterPro" id="IPR045242">
    <property type="entry name" value="Syntaxin"/>
</dbReference>
<evidence type="ECO:0000256" key="6">
    <source>
        <dbReference type="ARBA" id="ARBA00022989"/>
    </source>
</evidence>
<feature type="domain" description="T-SNARE coiled-coil homology" evidence="13">
    <location>
        <begin position="243"/>
        <end position="305"/>
    </location>
</feature>
<evidence type="ECO:0000256" key="9">
    <source>
        <dbReference type="ARBA" id="ARBA00023136"/>
    </source>
</evidence>
<dbReference type="OrthoDB" id="10251371at2759"/>
<sequence>MWRDRTNLFISYRQSYSHHPASKTRYGGPPSNGFGDPRRMSDERLGLMATGAYEDDGDAVIEMDLLPPRWLDIQDEITETLADIAKQTRKLDQLHQKHVLPGFDDEAVKKREEHEIENLTQDITRSFQKCQQAIKRIERMVRESKQQGSISSGEETMAKNLKISLATRVGEVSTMFRKKQSAYLKKLRDLGGFDSPFRSSTPTQNPYNDPALADSETDRSFSQSTLQQTKQHQQRLVHHNPNDALIAQREREIEDIAQGIIELANIFQELQTMVIDQGSMLDRIDYNVERMATDVKEADKELKVASGYQRRSVKRKAMLLLAILIAGVFILLSLKLGRKSSSTPAPASPLPPPQSNTDQSPDSAAFSVRERRWSSSSRNEGGQAVAVARWNRDWHRRKRRIWRLQNVDSLPTSTTLPSSSETIMSSSLSID</sequence>
<dbReference type="GO" id="GO:0000139">
    <property type="term" value="C:Golgi membrane"/>
    <property type="evidence" value="ECO:0007669"/>
    <property type="project" value="UniProtKB-SubCell"/>
</dbReference>
<dbReference type="InterPro" id="IPR006012">
    <property type="entry name" value="Syntaxin/epimorphin_CS"/>
</dbReference>
<dbReference type="PROSITE" id="PS50192">
    <property type="entry name" value="T_SNARE"/>
    <property type="match status" value="1"/>
</dbReference>
<feature type="region of interest" description="Disordered" evidence="11">
    <location>
        <begin position="411"/>
        <end position="431"/>
    </location>
</feature>
<keyword evidence="7" id="KW-0333">Golgi apparatus</keyword>
<name>A0A9W4UGY1_9PLEO</name>
<feature type="region of interest" description="Disordered" evidence="11">
    <location>
        <begin position="19"/>
        <end position="38"/>
    </location>
</feature>
<dbReference type="InterPro" id="IPR000727">
    <property type="entry name" value="T_SNARE_dom"/>
</dbReference>
<keyword evidence="6 12" id="KW-1133">Transmembrane helix</keyword>
<dbReference type="Proteomes" id="UP001152607">
    <property type="component" value="Unassembled WGS sequence"/>
</dbReference>
<comment type="subcellular location">
    <subcellularLocation>
        <location evidence="1">Golgi apparatus membrane</location>
        <topology evidence="1">Single-pass type IV membrane protein</topology>
    </subcellularLocation>
</comment>
<feature type="region of interest" description="Disordered" evidence="11">
    <location>
        <begin position="194"/>
        <end position="237"/>
    </location>
</feature>
<dbReference type="AlphaFoldDB" id="A0A9W4UGY1"/>
<keyword evidence="9 12" id="KW-0472">Membrane</keyword>
<keyword evidence="8 10" id="KW-0175">Coiled coil</keyword>
<evidence type="ECO:0000256" key="4">
    <source>
        <dbReference type="ARBA" id="ARBA00022692"/>
    </source>
</evidence>
<evidence type="ECO:0000256" key="1">
    <source>
        <dbReference type="ARBA" id="ARBA00004409"/>
    </source>
</evidence>
<keyword evidence="5" id="KW-0653">Protein transport</keyword>
<dbReference type="PROSITE" id="PS00914">
    <property type="entry name" value="SYNTAXIN"/>
    <property type="match status" value="1"/>
</dbReference>
<evidence type="ECO:0000256" key="12">
    <source>
        <dbReference type="SAM" id="Phobius"/>
    </source>
</evidence>
<proteinExistence type="inferred from homology"/>
<dbReference type="GO" id="GO:0031201">
    <property type="term" value="C:SNARE complex"/>
    <property type="evidence" value="ECO:0007669"/>
    <property type="project" value="TreeGrafter"/>
</dbReference>
<keyword evidence="3" id="KW-0813">Transport</keyword>
<dbReference type="Gene3D" id="1.20.58.70">
    <property type="match status" value="1"/>
</dbReference>
<feature type="compositionally biased region" description="Polar residues" evidence="11">
    <location>
        <begin position="197"/>
        <end position="207"/>
    </location>
</feature>
<evidence type="ECO:0000313" key="14">
    <source>
        <dbReference type="EMBL" id="CAI6334517.1"/>
    </source>
</evidence>
<evidence type="ECO:0000256" key="11">
    <source>
        <dbReference type="SAM" id="MobiDB-lite"/>
    </source>
</evidence>
<evidence type="ECO:0000256" key="10">
    <source>
        <dbReference type="SAM" id="Coils"/>
    </source>
</evidence>
<dbReference type="Pfam" id="PF05739">
    <property type="entry name" value="SNARE"/>
    <property type="match status" value="1"/>
</dbReference>
<evidence type="ECO:0000256" key="2">
    <source>
        <dbReference type="ARBA" id="ARBA00009063"/>
    </source>
</evidence>
<dbReference type="GO" id="GO:0000149">
    <property type="term" value="F:SNARE binding"/>
    <property type="evidence" value="ECO:0007669"/>
    <property type="project" value="TreeGrafter"/>
</dbReference>
<feature type="transmembrane region" description="Helical" evidence="12">
    <location>
        <begin position="317"/>
        <end position="334"/>
    </location>
</feature>
<comment type="similarity">
    <text evidence="2">Belongs to the syntaxin family.</text>
</comment>
<evidence type="ECO:0000256" key="7">
    <source>
        <dbReference type="ARBA" id="ARBA00023034"/>
    </source>
</evidence>
<dbReference type="InterPro" id="IPR010989">
    <property type="entry name" value="SNARE"/>
</dbReference>
<feature type="coiled-coil region" evidence="10">
    <location>
        <begin position="77"/>
        <end position="147"/>
    </location>
</feature>
<dbReference type="SMART" id="SM00397">
    <property type="entry name" value="t_SNARE"/>
    <property type="match status" value="1"/>
</dbReference>
<dbReference type="GO" id="GO:0006906">
    <property type="term" value="P:vesicle fusion"/>
    <property type="evidence" value="ECO:0007669"/>
    <property type="project" value="TreeGrafter"/>
</dbReference>
<reference evidence="14" key="1">
    <citation type="submission" date="2023-01" db="EMBL/GenBank/DDBJ databases">
        <authorList>
            <person name="Van Ghelder C."/>
            <person name="Rancurel C."/>
        </authorList>
    </citation>
    <scope>NUCLEOTIDE SEQUENCE</scope>
    <source>
        <strain evidence="14">CNCM I-4278</strain>
    </source>
</reference>
<feature type="region of interest" description="Disordered" evidence="11">
    <location>
        <begin position="341"/>
        <end position="380"/>
    </location>
</feature>
<dbReference type="CDD" id="cd15845">
    <property type="entry name" value="SNARE_syntaxin16"/>
    <property type="match status" value="1"/>
</dbReference>
<dbReference type="PANTHER" id="PTHR19957">
    <property type="entry name" value="SYNTAXIN"/>
    <property type="match status" value="1"/>
</dbReference>
<organism evidence="14 15">
    <name type="scientific">Periconia digitata</name>
    <dbReference type="NCBI Taxonomy" id="1303443"/>
    <lineage>
        <taxon>Eukaryota</taxon>
        <taxon>Fungi</taxon>
        <taxon>Dikarya</taxon>
        <taxon>Ascomycota</taxon>
        <taxon>Pezizomycotina</taxon>
        <taxon>Dothideomycetes</taxon>
        <taxon>Pleosporomycetidae</taxon>
        <taxon>Pleosporales</taxon>
        <taxon>Massarineae</taxon>
        <taxon>Periconiaceae</taxon>
        <taxon>Periconia</taxon>
    </lineage>
</organism>
<comment type="caution">
    <text evidence="14">The sequence shown here is derived from an EMBL/GenBank/DDBJ whole genome shotgun (WGS) entry which is preliminary data.</text>
</comment>
<dbReference type="PANTHER" id="PTHR19957:SF83">
    <property type="entry name" value="SYNTAXIN-16"/>
    <property type="match status" value="1"/>
</dbReference>
<dbReference type="GO" id="GO:0048278">
    <property type="term" value="P:vesicle docking"/>
    <property type="evidence" value="ECO:0007669"/>
    <property type="project" value="TreeGrafter"/>
</dbReference>
<evidence type="ECO:0000256" key="8">
    <source>
        <dbReference type="ARBA" id="ARBA00023054"/>
    </source>
</evidence>
<evidence type="ECO:0000256" key="5">
    <source>
        <dbReference type="ARBA" id="ARBA00022927"/>
    </source>
</evidence>